<dbReference type="InterPro" id="IPR010985">
    <property type="entry name" value="Ribbon_hlx_hlx"/>
</dbReference>
<dbReference type="CDD" id="cd22231">
    <property type="entry name" value="RHH_NikR_HicB-like"/>
    <property type="match status" value="1"/>
</dbReference>
<sequence>MPNVHLTNPMQEYVQGQIKSGAYANTSEVVRAGIRLLMEKDGARQFYALKAVLEDAAAAVEAGGFSDFDPKAFEPDAYTS</sequence>
<dbReference type="Proteomes" id="UP000483078">
    <property type="component" value="Unassembled WGS sequence"/>
</dbReference>
<dbReference type="EMBL" id="VENJ01000015">
    <property type="protein sequence ID" value="MTJ05150.1"/>
    <property type="molecule type" value="Genomic_DNA"/>
</dbReference>
<keyword evidence="2" id="KW-1277">Toxin-antitoxin system</keyword>
<evidence type="ECO:0000313" key="4">
    <source>
        <dbReference type="Proteomes" id="UP000483078"/>
    </source>
</evidence>
<comment type="similarity">
    <text evidence="1">Belongs to the ParD antitoxin family.</text>
</comment>
<accession>A0A7C9HBJ9</accession>
<evidence type="ECO:0000256" key="1">
    <source>
        <dbReference type="ARBA" id="ARBA00008580"/>
    </source>
</evidence>
<reference evidence="3 4" key="1">
    <citation type="submission" date="2019-06" db="EMBL/GenBank/DDBJ databases">
        <title>Enrichment of Autotrophic Halophilic Microorganisms from Red Sea Brine Pool Using Microbial Electrosynthesis System.</title>
        <authorList>
            <person name="Alqahtani M.F."/>
            <person name="Bajracharya S."/>
            <person name="Katuri K.P."/>
            <person name="Ali M."/>
            <person name="Saikaly P.E."/>
        </authorList>
    </citation>
    <scope>NUCLEOTIDE SEQUENCE [LARGE SCALE GENOMIC DNA]</scope>
    <source>
        <strain evidence="3">MES6</strain>
    </source>
</reference>
<dbReference type="SUPFAM" id="SSF47598">
    <property type="entry name" value="Ribbon-helix-helix"/>
    <property type="match status" value="1"/>
</dbReference>
<protein>
    <submittedName>
        <fullName evidence="3">Type II toxin-antitoxin system ParD family antitoxin</fullName>
    </submittedName>
</protein>
<gene>
    <name evidence="3" type="ORF">FH759_10730</name>
</gene>
<dbReference type="InterPro" id="IPR038296">
    <property type="entry name" value="ParD_sf"/>
</dbReference>
<dbReference type="Pfam" id="PF03693">
    <property type="entry name" value="ParD_antitoxin"/>
    <property type="match status" value="1"/>
</dbReference>
<dbReference type="PANTHER" id="PTHR36582:SF2">
    <property type="entry name" value="ANTITOXIN PARD"/>
    <property type="match status" value="1"/>
</dbReference>
<evidence type="ECO:0000256" key="2">
    <source>
        <dbReference type="ARBA" id="ARBA00022649"/>
    </source>
</evidence>
<organism evidence="3 4">
    <name type="scientific">Sediminimonas qiaohouensis</name>
    <dbReference type="NCBI Taxonomy" id="552061"/>
    <lineage>
        <taxon>Bacteria</taxon>
        <taxon>Pseudomonadati</taxon>
        <taxon>Pseudomonadota</taxon>
        <taxon>Alphaproteobacteria</taxon>
        <taxon>Rhodobacterales</taxon>
        <taxon>Roseobacteraceae</taxon>
        <taxon>Sediminimonas</taxon>
    </lineage>
</organism>
<dbReference type="Gene3D" id="6.10.10.120">
    <property type="entry name" value="Antitoxin ParD1-like"/>
    <property type="match status" value="1"/>
</dbReference>
<dbReference type="PANTHER" id="PTHR36582">
    <property type="entry name" value="ANTITOXIN PARD"/>
    <property type="match status" value="1"/>
</dbReference>
<comment type="caution">
    <text evidence="3">The sequence shown here is derived from an EMBL/GenBank/DDBJ whole genome shotgun (WGS) entry which is preliminary data.</text>
</comment>
<dbReference type="GO" id="GO:0006355">
    <property type="term" value="P:regulation of DNA-templated transcription"/>
    <property type="evidence" value="ECO:0007669"/>
    <property type="project" value="InterPro"/>
</dbReference>
<dbReference type="NCBIfam" id="TIGR02606">
    <property type="entry name" value="antidote_CC2985"/>
    <property type="match status" value="1"/>
</dbReference>
<dbReference type="AlphaFoldDB" id="A0A7C9HBJ9"/>
<dbReference type="RefSeq" id="WP_273249978.1">
    <property type="nucleotide sequence ID" value="NZ_VENJ01000015.1"/>
</dbReference>
<evidence type="ECO:0000313" key="3">
    <source>
        <dbReference type="EMBL" id="MTJ05150.1"/>
    </source>
</evidence>
<name>A0A7C9HBJ9_9RHOB</name>
<dbReference type="InterPro" id="IPR022789">
    <property type="entry name" value="ParD"/>
</dbReference>
<proteinExistence type="inferred from homology"/>